<feature type="repeat" description="PPR" evidence="3">
    <location>
        <begin position="462"/>
        <end position="496"/>
    </location>
</feature>
<keyword evidence="2" id="KW-0677">Repeat</keyword>
<feature type="repeat" description="PPR" evidence="3">
    <location>
        <begin position="356"/>
        <end position="390"/>
    </location>
</feature>
<dbReference type="AlphaFoldDB" id="A0A9Q0HFN3"/>
<dbReference type="Gene3D" id="1.25.40.10">
    <property type="entry name" value="Tetratricopeptide repeat domain"/>
    <property type="match status" value="4"/>
</dbReference>
<dbReference type="InterPro" id="IPR002885">
    <property type="entry name" value="PPR_rpt"/>
</dbReference>
<evidence type="ECO:0000256" key="1">
    <source>
        <dbReference type="ARBA" id="ARBA00007626"/>
    </source>
</evidence>
<dbReference type="Pfam" id="PF13041">
    <property type="entry name" value="PPR_2"/>
    <property type="match status" value="2"/>
</dbReference>
<evidence type="ECO:0000313" key="4">
    <source>
        <dbReference type="EMBL" id="KAJ4964965.1"/>
    </source>
</evidence>
<evidence type="ECO:0000313" key="5">
    <source>
        <dbReference type="Proteomes" id="UP001141806"/>
    </source>
</evidence>
<proteinExistence type="inferred from homology"/>
<comment type="similarity">
    <text evidence="1">Belongs to the PPR family. P subfamily.</text>
</comment>
<dbReference type="Pfam" id="PF01535">
    <property type="entry name" value="PPR"/>
    <property type="match status" value="2"/>
</dbReference>
<gene>
    <name evidence="4" type="ORF">NE237_016814</name>
</gene>
<organism evidence="4 5">
    <name type="scientific">Protea cynaroides</name>
    <dbReference type="NCBI Taxonomy" id="273540"/>
    <lineage>
        <taxon>Eukaryota</taxon>
        <taxon>Viridiplantae</taxon>
        <taxon>Streptophyta</taxon>
        <taxon>Embryophyta</taxon>
        <taxon>Tracheophyta</taxon>
        <taxon>Spermatophyta</taxon>
        <taxon>Magnoliopsida</taxon>
        <taxon>Proteales</taxon>
        <taxon>Proteaceae</taxon>
        <taxon>Protea</taxon>
    </lineage>
</organism>
<reference evidence="4" key="1">
    <citation type="journal article" date="2023" name="Plant J.">
        <title>The genome of the king protea, Protea cynaroides.</title>
        <authorList>
            <person name="Chang J."/>
            <person name="Duong T.A."/>
            <person name="Schoeman C."/>
            <person name="Ma X."/>
            <person name="Roodt D."/>
            <person name="Barker N."/>
            <person name="Li Z."/>
            <person name="Van de Peer Y."/>
            <person name="Mizrachi E."/>
        </authorList>
    </citation>
    <scope>NUCLEOTIDE SEQUENCE</scope>
    <source>
        <tissue evidence="4">Young leaves</tissue>
    </source>
</reference>
<keyword evidence="5" id="KW-1185">Reference proteome</keyword>
<dbReference type="OrthoDB" id="185373at2759"/>
<sequence length="499" mass="57597">MEILKGHRYLLSAVSPCGQFSIYVSSLLLHSLPSSPSEQNLPNETLISSVVSILREQRSKSRWNFIKSLHPDGFSQTEVSQIILHIRNNPRLALQFFTWSERKSLCTHDLLSYSTIIHVLARARLRTLAQSLIQTAIRVSEVNNFDDPDISSKPPKLFETLVKTYRSCDSAPFVFDLLIRACLEARKIDRAIAIVWLLHSRGIYPKVSTCNSLIRSVSRLKGCDAGFVFYREIFGLDDEIGGKLKVTIHPNVQTFNMLMLSFYQDGMMEKVEELWVEMAKLNCSPNVFSYSVLMAAFCDEDKMTEALNLWDEMQTKQIEPDVTAYNTLIGGFCKIGQMERAEQLFRDMALNEIETTCLTYEHLMKGYCEIGDINSTVLLYKDMCRKDFRLESSTIDEVVRVMCGRGRVNECLNFLRDAMKRQDFFPGRMSYELLIRELCKEEKMEEALQLQLEMVAKGFQPNSEIYGYFIEGYREQGNVEKARDLMKEMLEIRVQQEEE</sequence>
<dbReference type="GO" id="GO:0003729">
    <property type="term" value="F:mRNA binding"/>
    <property type="evidence" value="ECO:0007669"/>
    <property type="project" value="TreeGrafter"/>
</dbReference>
<feature type="repeat" description="PPR" evidence="3">
    <location>
        <begin position="427"/>
        <end position="461"/>
    </location>
</feature>
<evidence type="ECO:0000256" key="3">
    <source>
        <dbReference type="PROSITE-ProRule" id="PRU00708"/>
    </source>
</evidence>
<protein>
    <recommendedName>
        <fullName evidence="6">Pentatricopeptide repeat-containing protein</fullName>
    </recommendedName>
</protein>
<dbReference type="PROSITE" id="PS51375">
    <property type="entry name" value="PPR"/>
    <property type="match status" value="6"/>
</dbReference>
<dbReference type="InterPro" id="IPR011990">
    <property type="entry name" value="TPR-like_helical_dom_sf"/>
</dbReference>
<accession>A0A9Q0HFN3</accession>
<feature type="repeat" description="PPR" evidence="3">
    <location>
        <begin position="321"/>
        <end position="355"/>
    </location>
</feature>
<feature type="repeat" description="PPR" evidence="3">
    <location>
        <begin position="286"/>
        <end position="320"/>
    </location>
</feature>
<dbReference type="Proteomes" id="UP001141806">
    <property type="component" value="Unassembled WGS sequence"/>
</dbReference>
<dbReference type="EMBL" id="JAMYWD010000007">
    <property type="protein sequence ID" value="KAJ4964965.1"/>
    <property type="molecule type" value="Genomic_DNA"/>
</dbReference>
<dbReference type="PANTHER" id="PTHR47938">
    <property type="entry name" value="RESPIRATORY COMPLEX I CHAPERONE (CIA84), PUTATIVE (AFU_ORTHOLOGUE AFUA_2G06020)-RELATED"/>
    <property type="match status" value="1"/>
</dbReference>
<dbReference type="PANTHER" id="PTHR47938:SF35">
    <property type="entry name" value="PENTATRICOPEPTIDE REPEAT-CONTAINING PROTEIN 4, MITOCHONDRIAL-RELATED"/>
    <property type="match status" value="1"/>
</dbReference>
<name>A0A9Q0HFN3_9MAGN</name>
<evidence type="ECO:0000256" key="2">
    <source>
        <dbReference type="ARBA" id="ARBA00022737"/>
    </source>
</evidence>
<feature type="repeat" description="PPR" evidence="3">
    <location>
        <begin position="251"/>
        <end position="285"/>
    </location>
</feature>
<comment type="caution">
    <text evidence="4">The sequence shown here is derived from an EMBL/GenBank/DDBJ whole genome shotgun (WGS) entry which is preliminary data.</text>
</comment>
<evidence type="ECO:0008006" key="6">
    <source>
        <dbReference type="Google" id="ProtNLM"/>
    </source>
</evidence>
<dbReference type="NCBIfam" id="TIGR00756">
    <property type="entry name" value="PPR"/>
    <property type="match status" value="6"/>
</dbReference>